<protein>
    <submittedName>
        <fullName evidence="2">Crp/Fnr family transcriptional regulator</fullName>
    </submittedName>
</protein>
<dbReference type="PROSITE" id="PS50042">
    <property type="entry name" value="CNMP_BINDING_3"/>
    <property type="match status" value="1"/>
</dbReference>
<name>A0A931E0Z2_9BACT</name>
<proteinExistence type="predicted"/>
<accession>A0A931E0Z2</accession>
<dbReference type="Gene3D" id="2.60.120.10">
    <property type="entry name" value="Jelly Rolls"/>
    <property type="match status" value="1"/>
</dbReference>
<sequence>MFEQLFHSINQKISLPAQELERIKPFFIPKKLRKRQYLLQEGDVCKYTTFVEKGALRSYSLHEKGNEHVIQFALEGWWVGDMYSFLTGEPSMYNIDALEDAELLLLTPAANEAMLAAVPAMEKYFRLLLQNNMIAMQRRLVASLSLSAEEKYTRLVNSYPDIIQRVPQHMIASYLGITPETLSRIRKQMSTTR</sequence>
<comment type="caution">
    <text evidence="2">The sequence shown here is derived from an EMBL/GenBank/DDBJ whole genome shotgun (WGS) entry which is preliminary data.</text>
</comment>
<dbReference type="EMBL" id="JADWYR010000001">
    <property type="protein sequence ID" value="MBG9375450.1"/>
    <property type="molecule type" value="Genomic_DNA"/>
</dbReference>
<dbReference type="CDD" id="cd00038">
    <property type="entry name" value="CAP_ED"/>
    <property type="match status" value="1"/>
</dbReference>
<keyword evidence="3" id="KW-1185">Reference proteome</keyword>
<evidence type="ECO:0000313" key="2">
    <source>
        <dbReference type="EMBL" id="MBG9375450.1"/>
    </source>
</evidence>
<gene>
    <name evidence="2" type="ORF">I5907_04345</name>
</gene>
<feature type="domain" description="Cyclic nucleotide-binding" evidence="1">
    <location>
        <begin position="14"/>
        <end position="106"/>
    </location>
</feature>
<organism evidence="2 3">
    <name type="scientific">Panacibacter microcysteis</name>
    <dbReference type="NCBI Taxonomy" id="2793269"/>
    <lineage>
        <taxon>Bacteria</taxon>
        <taxon>Pseudomonadati</taxon>
        <taxon>Bacteroidota</taxon>
        <taxon>Chitinophagia</taxon>
        <taxon>Chitinophagales</taxon>
        <taxon>Chitinophagaceae</taxon>
        <taxon>Panacibacter</taxon>
    </lineage>
</organism>
<dbReference type="Gene3D" id="1.10.10.10">
    <property type="entry name" value="Winged helix-like DNA-binding domain superfamily/Winged helix DNA-binding domain"/>
    <property type="match status" value="1"/>
</dbReference>
<dbReference type="SMART" id="SM00100">
    <property type="entry name" value="cNMP"/>
    <property type="match status" value="1"/>
</dbReference>
<reference evidence="2" key="1">
    <citation type="submission" date="2020-11" db="EMBL/GenBank/DDBJ databases">
        <title>Bacterial whole genome sequence for Panacibacter sp. DH6.</title>
        <authorList>
            <person name="Le V."/>
            <person name="Ko S."/>
            <person name="Ahn C.-Y."/>
            <person name="Oh H.-M."/>
        </authorList>
    </citation>
    <scope>NUCLEOTIDE SEQUENCE</scope>
    <source>
        <strain evidence="2">DH6</strain>
    </source>
</reference>
<dbReference type="Pfam" id="PF00027">
    <property type="entry name" value="cNMP_binding"/>
    <property type="match status" value="1"/>
</dbReference>
<dbReference type="Proteomes" id="UP000628448">
    <property type="component" value="Unassembled WGS sequence"/>
</dbReference>
<dbReference type="InterPro" id="IPR000595">
    <property type="entry name" value="cNMP-bd_dom"/>
</dbReference>
<evidence type="ECO:0000259" key="1">
    <source>
        <dbReference type="PROSITE" id="PS50042"/>
    </source>
</evidence>
<dbReference type="InterPro" id="IPR018490">
    <property type="entry name" value="cNMP-bd_dom_sf"/>
</dbReference>
<evidence type="ECO:0000313" key="3">
    <source>
        <dbReference type="Proteomes" id="UP000628448"/>
    </source>
</evidence>
<dbReference type="InterPro" id="IPR036388">
    <property type="entry name" value="WH-like_DNA-bd_sf"/>
</dbReference>
<dbReference type="AlphaFoldDB" id="A0A931E0Z2"/>
<dbReference type="SUPFAM" id="SSF51206">
    <property type="entry name" value="cAMP-binding domain-like"/>
    <property type="match status" value="1"/>
</dbReference>
<dbReference type="RefSeq" id="WP_196989502.1">
    <property type="nucleotide sequence ID" value="NZ_JADWYR010000001.1"/>
</dbReference>
<dbReference type="InterPro" id="IPR014710">
    <property type="entry name" value="RmlC-like_jellyroll"/>
</dbReference>